<evidence type="ECO:0000256" key="6">
    <source>
        <dbReference type="ARBA" id="ARBA00025643"/>
    </source>
</evidence>
<dbReference type="SMART" id="SM00858">
    <property type="entry name" value="SAF"/>
    <property type="match status" value="1"/>
</dbReference>
<dbReference type="STRING" id="391936.S7S_14825"/>
<dbReference type="CDD" id="cd11614">
    <property type="entry name" value="SAF_CpaB_FlgA_like"/>
    <property type="match status" value="1"/>
</dbReference>
<dbReference type="Gene3D" id="3.90.1210.10">
    <property type="entry name" value="Antifreeze-like/N-acetylneuraminic acid synthase C-terminal domain"/>
    <property type="match status" value="1"/>
</dbReference>
<comment type="subcellular location">
    <subcellularLocation>
        <location evidence="1 7">Periplasm</location>
    </subcellularLocation>
</comment>
<dbReference type="RefSeq" id="WP_008733709.1">
    <property type="nucleotide sequence ID" value="NZ_CP004387.1"/>
</dbReference>
<feature type="chain" id="PRO_5005110505" description="Flagella basal body P-ring formation protein FlgA" evidence="7">
    <location>
        <begin position="22"/>
        <end position="230"/>
    </location>
</feature>
<feature type="domain" description="SAF" evidence="8">
    <location>
        <begin position="106"/>
        <end position="168"/>
    </location>
</feature>
<dbReference type="Proteomes" id="UP000006764">
    <property type="component" value="Chromosome"/>
</dbReference>
<sequence length="230" mass="24415">MQPLRPTLLRWLCGLSFSALAVHAPADPLTDAALALLQAHTQGLAEEVRITVQPATVTAGDCPAPMAFLPGAAQDASQLARGGRVTVGVRCAEQVRYLQAQVSVIGPYWVAASDIDAGTTVTHALLREERGDLSRLPHQALREADAAVGRQSTRPLSAGTVLQAQHLRAVPLVTRRQQVVMEADGAGFKITRDVVALDDGARGDLVRVQLDPRTQLNAEVIGPGRVHAAR</sequence>
<dbReference type="EMBL" id="CP004387">
    <property type="protein sequence ID" value="AJD49377.1"/>
    <property type="molecule type" value="Genomic_DNA"/>
</dbReference>
<comment type="similarity">
    <text evidence="2 7">Belongs to the FlgA family.</text>
</comment>
<keyword evidence="9" id="KW-0969">Cilium</keyword>
<evidence type="ECO:0000256" key="7">
    <source>
        <dbReference type="RuleBase" id="RU362063"/>
    </source>
</evidence>
<dbReference type="GO" id="GO:0044780">
    <property type="term" value="P:bacterial-type flagellum assembly"/>
    <property type="evidence" value="ECO:0007669"/>
    <property type="project" value="InterPro"/>
</dbReference>
<keyword evidence="7" id="KW-1005">Bacterial flagellum biogenesis</keyword>
<dbReference type="PANTHER" id="PTHR36307:SF1">
    <property type="entry name" value="FLAGELLA BASAL BODY P-RING FORMATION PROTEIN FLGA"/>
    <property type="match status" value="1"/>
</dbReference>
<dbReference type="InterPro" id="IPR013974">
    <property type="entry name" value="SAF"/>
</dbReference>
<keyword evidence="9" id="KW-0966">Cell projection</keyword>
<dbReference type="GO" id="GO:0042597">
    <property type="term" value="C:periplasmic space"/>
    <property type="evidence" value="ECO:0007669"/>
    <property type="project" value="UniProtKB-SubCell"/>
</dbReference>
<name>A0A0B4XST4_9GAMM</name>
<gene>
    <name evidence="9" type="ORF">S7S_14825</name>
</gene>
<keyword evidence="9" id="KW-0282">Flagellum</keyword>
<accession>A0A0B4XST4</accession>
<dbReference type="InterPro" id="IPR017585">
    <property type="entry name" value="SAF_FlgA"/>
</dbReference>
<proteinExistence type="inferred from homology"/>
<dbReference type="NCBIfam" id="TIGR03170">
    <property type="entry name" value="flgA_cterm"/>
    <property type="match status" value="1"/>
</dbReference>
<dbReference type="Gene3D" id="2.30.30.760">
    <property type="match status" value="1"/>
</dbReference>
<keyword evidence="10" id="KW-1185">Reference proteome</keyword>
<protein>
    <recommendedName>
        <fullName evidence="3 7">Flagella basal body P-ring formation protein FlgA</fullName>
    </recommendedName>
</protein>
<dbReference type="KEGG" id="apac:S7S_14825"/>
<dbReference type="PANTHER" id="PTHR36307">
    <property type="entry name" value="FLAGELLA BASAL BODY P-RING FORMATION PROTEIN FLGA"/>
    <property type="match status" value="1"/>
</dbReference>
<keyword evidence="5 7" id="KW-0574">Periplasm</keyword>
<dbReference type="OrthoDB" id="6236246at2"/>
<evidence type="ECO:0000259" key="8">
    <source>
        <dbReference type="SMART" id="SM00858"/>
    </source>
</evidence>
<comment type="function">
    <text evidence="6 7">Involved in the assembly process of the P-ring formation. It may associate with FlgF on the rod constituting a structure essential for the P-ring assembly or may act as a modulator protein for the P-ring assembly.</text>
</comment>
<reference evidence="9 10" key="1">
    <citation type="journal article" date="2012" name="J. Bacteriol.">
        <title>Genome sequence of an alkane-degrading bacterium, Alcanivorax pacificus type strain W11-5, isolated from deep sea sediment.</title>
        <authorList>
            <person name="Lai Q."/>
            <person name="Shao Z."/>
        </authorList>
    </citation>
    <scope>NUCLEOTIDE SEQUENCE [LARGE SCALE GENOMIC DNA]</scope>
    <source>
        <strain evidence="9 10">W11-5</strain>
    </source>
</reference>
<evidence type="ECO:0000256" key="1">
    <source>
        <dbReference type="ARBA" id="ARBA00004418"/>
    </source>
</evidence>
<evidence type="ECO:0000256" key="3">
    <source>
        <dbReference type="ARBA" id="ARBA00014754"/>
    </source>
</evidence>
<evidence type="ECO:0000313" key="9">
    <source>
        <dbReference type="EMBL" id="AJD49377.1"/>
    </source>
</evidence>
<dbReference type="AlphaFoldDB" id="A0A0B4XST4"/>
<keyword evidence="4 7" id="KW-0732">Signal</keyword>
<feature type="signal peptide" evidence="7">
    <location>
        <begin position="1"/>
        <end position="21"/>
    </location>
</feature>
<dbReference type="HOGENOM" id="CLU_070510_2_2_6"/>
<evidence type="ECO:0000313" key="10">
    <source>
        <dbReference type="Proteomes" id="UP000006764"/>
    </source>
</evidence>
<dbReference type="InterPro" id="IPR039246">
    <property type="entry name" value="Flagellar_FlgA"/>
</dbReference>
<organism evidence="9 10">
    <name type="scientific">Isoalcanivorax pacificus W11-5</name>
    <dbReference type="NCBI Taxonomy" id="391936"/>
    <lineage>
        <taxon>Bacteria</taxon>
        <taxon>Pseudomonadati</taxon>
        <taxon>Pseudomonadota</taxon>
        <taxon>Gammaproteobacteria</taxon>
        <taxon>Oceanospirillales</taxon>
        <taxon>Alcanivoracaceae</taxon>
        <taxon>Isoalcanivorax</taxon>
    </lineage>
</organism>
<evidence type="ECO:0000256" key="5">
    <source>
        <dbReference type="ARBA" id="ARBA00022764"/>
    </source>
</evidence>
<dbReference type="Pfam" id="PF13144">
    <property type="entry name" value="ChapFlgA"/>
    <property type="match status" value="1"/>
</dbReference>
<evidence type="ECO:0000256" key="4">
    <source>
        <dbReference type="ARBA" id="ARBA00022729"/>
    </source>
</evidence>
<evidence type="ECO:0000256" key="2">
    <source>
        <dbReference type="ARBA" id="ARBA00010474"/>
    </source>
</evidence>